<evidence type="ECO:0000256" key="8">
    <source>
        <dbReference type="ARBA" id="ARBA00034078"/>
    </source>
</evidence>
<dbReference type="InterPro" id="IPR002023">
    <property type="entry name" value="NuoE-like"/>
</dbReference>
<evidence type="ECO:0000256" key="7">
    <source>
        <dbReference type="ARBA" id="ARBA00023027"/>
    </source>
</evidence>
<dbReference type="InterPro" id="IPR041921">
    <property type="entry name" value="NuoE_N"/>
</dbReference>
<dbReference type="STRING" id="1051890.A0A3N4M0K2"/>
<evidence type="ECO:0000313" key="10">
    <source>
        <dbReference type="EMBL" id="RPB28693.1"/>
    </source>
</evidence>
<evidence type="ECO:0000256" key="5">
    <source>
        <dbReference type="ARBA" id="ARBA00023004"/>
    </source>
</evidence>
<evidence type="ECO:0000256" key="6">
    <source>
        <dbReference type="ARBA" id="ARBA00023014"/>
    </source>
</evidence>
<keyword evidence="11" id="KW-1185">Reference proteome</keyword>
<keyword evidence="2" id="KW-0001">2Fe-2S</keyword>
<evidence type="ECO:0000256" key="4">
    <source>
        <dbReference type="ARBA" id="ARBA00022967"/>
    </source>
</evidence>
<dbReference type="GO" id="GO:0006120">
    <property type="term" value="P:mitochondrial electron transport, NADH to ubiquinone"/>
    <property type="evidence" value="ECO:0007669"/>
    <property type="project" value="UniProtKB-ARBA"/>
</dbReference>
<keyword evidence="7" id="KW-0520">NAD</keyword>
<dbReference type="AlphaFoldDB" id="A0A3N4M0K2"/>
<dbReference type="GO" id="GO:0005743">
    <property type="term" value="C:mitochondrial inner membrane"/>
    <property type="evidence" value="ECO:0007669"/>
    <property type="project" value="UniProtKB-ARBA"/>
</dbReference>
<dbReference type="EMBL" id="ML121529">
    <property type="protein sequence ID" value="RPB28693.1"/>
    <property type="molecule type" value="Genomic_DNA"/>
</dbReference>
<dbReference type="GO" id="GO:0098796">
    <property type="term" value="C:membrane protein complex"/>
    <property type="evidence" value="ECO:0007669"/>
    <property type="project" value="UniProtKB-ARBA"/>
</dbReference>
<dbReference type="InterPro" id="IPR036249">
    <property type="entry name" value="Thioredoxin-like_sf"/>
</dbReference>
<gene>
    <name evidence="10" type="ORF">L211DRAFT_818561</name>
</gene>
<dbReference type="GO" id="GO:1902494">
    <property type="term" value="C:catalytic complex"/>
    <property type="evidence" value="ECO:0007669"/>
    <property type="project" value="UniProtKB-ARBA"/>
</dbReference>
<dbReference type="GO" id="GO:0016491">
    <property type="term" value="F:oxidoreductase activity"/>
    <property type="evidence" value="ECO:0007669"/>
    <property type="project" value="InterPro"/>
</dbReference>
<accession>A0A3N4M0K2</accession>
<dbReference type="FunFam" id="1.10.10.1590:FF:000001">
    <property type="entry name" value="NADH-quinone oxidoreductase subunit E"/>
    <property type="match status" value="1"/>
</dbReference>
<organism evidence="10 11">
    <name type="scientific">Terfezia boudieri ATCC MYA-4762</name>
    <dbReference type="NCBI Taxonomy" id="1051890"/>
    <lineage>
        <taxon>Eukaryota</taxon>
        <taxon>Fungi</taxon>
        <taxon>Dikarya</taxon>
        <taxon>Ascomycota</taxon>
        <taxon>Pezizomycotina</taxon>
        <taxon>Pezizomycetes</taxon>
        <taxon>Pezizales</taxon>
        <taxon>Pezizaceae</taxon>
        <taxon>Terfezia</taxon>
    </lineage>
</organism>
<evidence type="ECO:0000256" key="2">
    <source>
        <dbReference type="ARBA" id="ARBA00022714"/>
    </source>
</evidence>
<dbReference type="GO" id="GO:0046872">
    <property type="term" value="F:metal ion binding"/>
    <property type="evidence" value="ECO:0007669"/>
    <property type="project" value="UniProtKB-KW"/>
</dbReference>
<dbReference type="Pfam" id="PF01257">
    <property type="entry name" value="2Fe-2S_thioredx"/>
    <property type="match status" value="1"/>
</dbReference>
<dbReference type="Gene3D" id="3.40.30.10">
    <property type="entry name" value="Glutaredoxin"/>
    <property type="match status" value="1"/>
</dbReference>
<sequence>MALRLPMRLVLQGVRSAATRVGNGYRAVTYAPQGAGREFSSATVGGRRSDSLAVHRDTPTNNPSIPFKFTPQNEKLITAILSRYPPQYKKAAVMPILDLGQRQHGFCSISVMNEVARILEMPPMRVYEVATFYTMYNRSPVGKFHVQVCTTSPCLLCGSDAVMKAVTETTGLKPGESDQEGIFTVSEVECLGACVNGPMIQINDDYYEDLNANTTKYLLEALRQAARDTSGKAEIPPPGPMSGRQSCEPAKGLTTLASPMWGPEVTRPDL</sequence>
<dbReference type="PANTHER" id="PTHR10371:SF3">
    <property type="entry name" value="NADH DEHYDROGENASE [UBIQUINONE] FLAVOPROTEIN 2, MITOCHONDRIAL"/>
    <property type="match status" value="1"/>
</dbReference>
<dbReference type="Proteomes" id="UP000267821">
    <property type="component" value="Unassembled WGS sequence"/>
</dbReference>
<evidence type="ECO:0000256" key="3">
    <source>
        <dbReference type="ARBA" id="ARBA00022723"/>
    </source>
</evidence>
<dbReference type="OrthoDB" id="10254187at2759"/>
<dbReference type="PANTHER" id="PTHR10371">
    <property type="entry name" value="NADH DEHYDROGENASE UBIQUINONE FLAVOPROTEIN 2, MITOCHONDRIAL"/>
    <property type="match status" value="1"/>
</dbReference>
<evidence type="ECO:0000256" key="9">
    <source>
        <dbReference type="SAM" id="MobiDB-lite"/>
    </source>
</evidence>
<dbReference type="CDD" id="cd03064">
    <property type="entry name" value="TRX_Fd_NuoE"/>
    <property type="match status" value="1"/>
</dbReference>
<dbReference type="InParanoid" id="A0A3N4M0K2"/>
<dbReference type="GO" id="GO:0008137">
    <property type="term" value="F:NADH dehydrogenase (ubiquinone) activity"/>
    <property type="evidence" value="ECO:0007669"/>
    <property type="project" value="UniProtKB-ARBA"/>
</dbReference>
<proteinExistence type="inferred from homology"/>
<dbReference type="Gene3D" id="1.10.10.1590">
    <property type="entry name" value="NADH-quinone oxidoreductase subunit E"/>
    <property type="match status" value="1"/>
</dbReference>
<dbReference type="GO" id="GO:0051537">
    <property type="term" value="F:2 iron, 2 sulfur cluster binding"/>
    <property type="evidence" value="ECO:0007669"/>
    <property type="project" value="UniProtKB-KW"/>
</dbReference>
<keyword evidence="6" id="KW-0411">Iron-sulfur</keyword>
<comment type="cofactor">
    <cofactor evidence="8">
        <name>[2Fe-2S] cluster</name>
        <dbReference type="ChEBI" id="CHEBI:190135"/>
    </cofactor>
</comment>
<reference evidence="10 11" key="1">
    <citation type="journal article" date="2018" name="Nat. Ecol. Evol.">
        <title>Pezizomycetes genomes reveal the molecular basis of ectomycorrhizal truffle lifestyle.</title>
        <authorList>
            <person name="Murat C."/>
            <person name="Payen T."/>
            <person name="Noel B."/>
            <person name="Kuo A."/>
            <person name="Morin E."/>
            <person name="Chen J."/>
            <person name="Kohler A."/>
            <person name="Krizsan K."/>
            <person name="Balestrini R."/>
            <person name="Da Silva C."/>
            <person name="Montanini B."/>
            <person name="Hainaut M."/>
            <person name="Levati E."/>
            <person name="Barry K.W."/>
            <person name="Belfiori B."/>
            <person name="Cichocki N."/>
            <person name="Clum A."/>
            <person name="Dockter R.B."/>
            <person name="Fauchery L."/>
            <person name="Guy J."/>
            <person name="Iotti M."/>
            <person name="Le Tacon F."/>
            <person name="Lindquist E.A."/>
            <person name="Lipzen A."/>
            <person name="Malagnac F."/>
            <person name="Mello A."/>
            <person name="Molinier V."/>
            <person name="Miyauchi S."/>
            <person name="Poulain J."/>
            <person name="Riccioni C."/>
            <person name="Rubini A."/>
            <person name="Sitrit Y."/>
            <person name="Splivallo R."/>
            <person name="Traeger S."/>
            <person name="Wang M."/>
            <person name="Zifcakova L."/>
            <person name="Wipf D."/>
            <person name="Zambonelli A."/>
            <person name="Paolocci F."/>
            <person name="Nowrousian M."/>
            <person name="Ottonello S."/>
            <person name="Baldrian P."/>
            <person name="Spatafora J.W."/>
            <person name="Henrissat B."/>
            <person name="Nagy L.G."/>
            <person name="Aury J.M."/>
            <person name="Wincker P."/>
            <person name="Grigoriev I.V."/>
            <person name="Bonfante P."/>
            <person name="Martin F.M."/>
        </authorList>
    </citation>
    <scope>NUCLEOTIDE SEQUENCE [LARGE SCALE GENOMIC DNA]</scope>
    <source>
        <strain evidence="10 11">ATCC MYA-4762</strain>
    </source>
</reference>
<dbReference type="NCBIfam" id="TIGR01958">
    <property type="entry name" value="nuoE_fam"/>
    <property type="match status" value="1"/>
</dbReference>
<dbReference type="SUPFAM" id="SSF52833">
    <property type="entry name" value="Thioredoxin-like"/>
    <property type="match status" value="1"/>
</dbReference>
<keyword evidence="3" id="KW-0479">Metal-binding</keyword>
<protein>
    <submittedName>
        <fullName evidence="10">Uncharacterized protein</fullName>
    </submittedName>
</protein>
<evidence type="ECO:0000256" key="1">
    <source>
        <dbReference type="ARBA" id="ARBA00010643"/>
    </source>
</evidence>
<keyword evidence="4" id="KW-1278">Translocase</keyword>
<dbReference type="InterPro" id="IPR042128">
    <property type="entry name" value="NuoE_dom"/>
</dbReference>
<feature type="region of interest" description="Disordered" evidence="9">
    <location>
        <begin position="228"/>
        <end position="270"/>
    </location>
</feature>
<evidence type="ECO:0000313" key="11">
    <source>
        <dbReference type="Proteomes" id="UP000267821"/>
    </source>
</evidence>
<keyword evidence="5" id="KW-0408">Iron</keyword>
<name>A0A3N4M0K2_9PEZI</name>
<dbReference type="FunFam" id="3.40.30.10:FF:000022">
    <property type="entry name" value="NADH dehydrogenase flavoprotein 2, mitochondrial"/>
    <property type="match status" value="1"/>
</dbReference>
<comment type="similarity">
    <text evidence="1">Belongs to the complex I 24 kDa subunit family.</text>
</comment>